<keyword evidence="6" id="KW-0511">Multifunctional enzyme</keyword>
<evidence type="ECO:0000256" key="8">
    <source>
        <dbReference type="ARBA" id="ARBA00047806"/>
    </source>
</evidence>
<keyword evidence="13" id="KW-0472">Membrane</keyword>
<gene>
    <name evidence="11" type="primary">msrB</name>
    <name evidence="12" type="synonym">msrA</name>
    <name evidence="15" type="ORF">J41TS4_05220</name>
</gene>
<keyword evidence="16" id="KW-1185">Reference proteome</keyword>
<evidence type="ECO:0000313" key="16">
    <source>
        <dbReference type="Proteomes" id="UP000678895"/>
    </source>
</evidence>
<feature type="active site" evidence="12">
    <location>
        <position position="253"/>
    </location>
</feature>
<dbReference type="EC" id="1.8.4.12" evidence="11"/>
<comment type="catalytic activity">
    <reaction evidence="9 11">
        <text>L-methionyl-[protein] + [thioredoxin]-disulfide + H2O = L-methionyl-(R)-S-oxide-[protein] + [thioredoxin]-dithiol</text>
        <dbReference type="Rhea" id="RHEA:24164"/>
        <dbReference type="Rhea" id="RHEA-COMP:10698"/>
        <dbReference type="Rhea" id="RHEA-COMP:10700"/>
        <dbReference type="Rhea" id="RHEA-COMP:12313"/>
        <dbReference type="Rhea" id="RHEA-COMP:12314"/>
        <dbReference type="ChEBI" id="CHEBI:15377"/>
        <dbReference type="ChEBI" id="CHEBI:16044"/>
        <dbReference type="ChEBI" id="CHEBI:29950"/>
        <dbReference type="ChEBI" id="CHEBI:45764"/>
        <dbReference type="ChEBI" id="CHEBI:50058"/>
        <dbReference type="EC" id="1.8.4.12"/>
    </reaction>
</comment>
<feature type="domain" description="MsrB" evidence="14">
    <location>
        <begin position="419"/>
        <end position="541"/>
    </location>
</feature>
<dbReference type="Proteomes" id="UP000678895">
    <property type="component" value="Unassembled WGS sequence"/>
</dbReference>
<keyword evidence="13" id="KW-0812">Transmembrane</keyword>
<dbReference type="GO" id="GO:0005737">
    <property type="term" value="C:cytoplasm"/>
    <property type="evidence" value="ECO:0007669"/>
    <property type="project" value="TreeGrafter"/>
</dbReference>
<dbReference type="PANTHER" id="PTHR10173">
    <property type="entry name" value="METHIONINE SULFOXIDE REDUCTASE"/>
    <property type="match status" value="1"/>
</dbReference>
<keyword evidence="13" id="KW-1133">Transmembrane helix</keyword>
<evidence type="ECO:0000256" key="4">
    <source>
        <dbReference type="ARBA" id="ARBA00011017"/>
    </source>
</evidence>
<feature type="transmembrane region" description="Helical" evidence="13">
    <location>
        <begin position="66"/>
        <end position="91"/>
    </location>
</feature>
<dbReference type="HAMAP" id="MF_01400">
    <property type="entry name" value="MsrB"/>
    <property type="match status" value="1"/>
</dbReference>
<dbReference type="FunFam" id="3.30.1060.10:FF:000003">
    <property type="entry name" value="Peptide methionine sulfoxide reductase MsrA"/>
    <property type="match status" value="1"/>
</dbReference>
<dbReference type="Pfam" id="PF09335">
    <property type="entry name" value="VTT_dom"/>
    <property type="match status" value="1"/>
</dbReference>
<dbReference type="SUPFAM" id="SSF51316">
    <property type="entry name" value="Mss4-like"/>
    <property type="match status" value="1"/>
</dbReference>
<evidence type="ECO:0000259" key="14">
    <source>
        <dbReference type="PROSITE" id="PS51790"/>
    </source>
</evidence>
<dbReference type="InterPro" id="IPR032816">
    <property type="entry name" value="VTT_dom"/>
</dbReference>
<dbReference type="InterPro" id="IPR002579">
    <property type="entry name" value="Met_Sox_Rdtase_MsrB_dom"/>
</dbReference>
<feature type="transmembrane region" description="Helical" evidence="13">
    <location>
        <begin position="33"/>
        <end position="54"/>
    </location>
</feature>
<comment type="similarity">
    <text evidence="2 11">Belongs to the MsrB Met sulfoxide reductase family.</text>
</comment>
<comment type="similarity">
    <text evidence="1 12">Belongs to the MsrA Met sulfoxide reductase family.</text>
</comment>
<dbReference type="InterPro" id="IPR011057">
    <property type="entry name" value="Mss4-like_sf"/>
</dbReference>
<evidence type="ECO:0000256" key="5">
    <source>
        <dbReference type="ARBA" id="ARBA00023002"/>
    </source>
</evidence>
<comment type="catalytic activity">
    <reaction evidence="8 12">
        <text>L-methionyl-[protein] + [thioredoxin]-disulfide + H2O = L-methionyl-(S)-S-oxide-[protein] + [thioredoxin]-dithiol</text>
        <dbReference type="Rhea" id="RHEA:14217"/>
        <dbReference type="Rhea" id="RHEA-COMP:10698"/>
        <dbReference type="Rhea" id="RHEA-COMP:10700"/>
        <dbReference type="Rhea" id="RHEA-COMP:12313"/>
        <dbReference type="Rhea" id="RHEA-COMP:12315"/>
        <dbReference type="ChEBI" id="CHEBI:15377"/>
        <dbReference type="ChEBI" id="CHEBI:16044"/>
        <dbReference type="ChEBI" id="CHEBI:29950"/>
        <dbReference type="ChEBI" id="CHEBI:44120"/>
        <dbReference type="ChEBI" id="CHEBI:50058"/>
        <dbReference type="EC" id="1.8.4.11"/>
    </reaction>
</comment>
<dbReference type="PANTHER" id="PTHR10173:SF59">
    <property type="entry name" value="PEPTIDE METHIONINE SULFOXIDE REDUCTASE MSRA_MSRB"/>
    <property type="match status" value="1"/>
</dbReference>
<feature type="transmembrane region" description="Helical" evidence="13">
    <location>
        <begin position="178"/>
        <end position="198"/>
    </location>
</feature>
<evidence type="ECO:0000256" key="1">
    <source>
        <dbReference type="ARBA" id="ARBA00005591"/>
    </source>
</evidence>
<dbReference type="HAMAP" id="MF_01401">
    <property type="entry name" value="MsrA"/>
    <property type="match status" value="1"/>
</dbReference>
<name>A0A920CKP3_9BACL</name>
<dbReference type="GO" id="GO:0033743">
    <property type="term" value="F:peptide-methionine (R)-S-oxide reductase activity"/>
    <property type="evidence" value="ECO:0007669"/>
    <property type="project" value="UniProtKB-UniRule"/>
</dbReference>
<comment type="caution">
    <text evidence="11">Lacks conserved residue(s) required for the propagation of feature annotation.</text>
</comment>
<dbReference type="NCBIfam" id="TIGR00401">
    <property type="entry name" value="msrA"/>
    <property type="match status" value="1"/>
</dbReference>
<accession>A0A920CKP3</accession>
<dbReference type="SUPFAM" id="SSF55068">
    <property type="entry name" value="Peptide methionine sulfoxide reductase"/>
    <property type="match status" value="1"/>
</dbReference>
<sequence length="562" mass="63202">MRKWIVLTVYALAFALAYLFKEELNGWITGDPPLWSLLALSTLLAFVPILPYRVVIAAAGYMLGGLFGGMITLISSTLAGALVYAGAAYGFRDVASRWTERLKPLERISKVIEQRPFATIVLCKLTPVFPQTAINIYSGAYNIPFFTYLAASVVGKLPSVFFYAFLGASLWEEPKTALKAALGYMLVLLLVTVFWVYIKKRPWTAFSFGAKNVILEAGASSSLLLMMPNENGGISMNIPQSSGRELATFAGGCFWCMVSPFEELPGIHGIVSGYTGGRTANPTYEEVCAGDTGHYEAVQITFDPAIFPYKKLLELFWQQIDPTDEGGQFHDRGESYRTAIFYHNEQQREEAKHSKAELAASGRFDKPIVTEIMPAAPFYAAEDYHQDYHRKNPGHYKRYRKGSGREDFIDRHWSGPANPEELKTRLTPIQYEVTQKNATERPFTGEYWNHTDEGIYVDIVSGEALFSSLDKYDAGCGWPSFTRPLRSYSIKEKTDTSHFMIRTEVRSREGDSHLGHVFEDGPEPTGLRYCINSAALRFVPKEKMEAEGYGEYLYLFENKQQD</sequence>
<dbReference type="GO" id="GO:0006979">
    <property type="term" value="P:response to oxidative stress"/>
    <property type="evidence" value="ECO:0007669"/>
    <property type="project" value="InterPro"/>
</dbReference>
<dbReference type="EC" id="1.8.4.11" evidence="12"/>
<dbReference type="Pfam" id="PF01641">
    <property type="entry name" value="SelR"/>
    <property type="match status" value="1"/>
</dbReference>
<evidence type="ECO:0000256" key="2">
    <source>
        <dbReference type="ARBA" id="ARBA00007174"/>
    </source>
</evidence>
<comment type="caution">
    <text evidence="15">The sequence shown here is derived from an EMBL/GenBank/DDBJ whole genome shotgun (WGS) entry which is preliminary data.</text>
</comment>
<evidence type="ECO:0000256" key="11">
    <source>
        <dbReference type="HAMAP-Rule" id="MF_01400"/>
    </source>
</evidence>
<comment type="similarity">
    <text evidence="4">In the N-terminal section; belongs to the MsrA Met sulfoxide reductase family.</text>
</comment>
<keyword evidence="5 11" id="KW-0560">Oxidoreductase</keyword>
<feature type="transmembrane region" description="Helical" evidence="13">
    <location>
        <begin position="145"/>
        <end position="166"/>
    </location>
</feature>
<dbReference type="GO" id="GO:0008113">
    <property type="term" value="F:peptide-methionine (S)-S-oxide reductase activity"/>
    <property type="evidence" value="ECO:0007669"/>
    <property type="project" value="UniProtKB-UniRule"/>
</dbReference>
<evidence type="ECO:0000256" key="13">
    <source>
        <dbReference type="SAM" id="Phobius"/>
    </source>
</evidence>
<evidence type="ECO:0000256" key="6">
    <source>
        <dbReference type="ARBA" id="ARBA00023268"/>
    </source>
</evidence>
<dbReference type="EMBL" id="BORS01000001">
    <property type="protein sequence ID" value="GIO40764.1"/>
    <property type="molecule type" value="Genomic_DNA"/>
</dbReference>
<evidence type="ECO:0000256" key="3">
    <source>
        <dbReference type="ARBA" id="ARBA00008076"/>
    </source>
</evidence>
<dbReference type="PROSITE" id="PS51790">
    <property type="entry name" value="MSRB"/>
    <property type="match status" value="1"/>
</dbReference>
<feature type="active site" description="Nucleophile" evidence="11">
    <location>
        <position position="530"/>
    </location>
</feature>
<dbReference type="Gene3D" id="2.170.150.20">
    <property type="entry name" value="Peptide methionine sulfoxide reductase"/>
    <property type="match status" value="1"/>
</dbReference>
<comment type="function">
    <text evidence="7 12">Has an important function as a repair enzyme for proteins that have been inactivated by oxidation. Catalyzes the reversible oxidation-reduction of methionine sulfoxide in proteins to methionine.</text>
</comment>
<dbReference type="Gene3D" id="3.30.1060.10">
    <property type="entry name" value="Peptide methionine sulphoxide reductase MsrA"/>
    <property type="match status" value="1"/>
</dbReference>
<dbReference type="GO" id="GO:0030091">
    <property type="term" value="P:protein repair"/>
    <property type="evidence" value="ECO:0007669"/>
    <property type="project" value="InterPro"/>
</dbReference>
<protein>
    <recommendedName>
        <fullName evidence="11 12">Multifunctional fusion protein</fullName>
    </recommendedName>
    <domain>
        <recommendedName>
            <fullName evidence="12">Peptide methionine sulfoxide reductase MsrA</fullName>
            <shortName evidence="12">Protein-methionine-S-oxide reductase</shortName>
            <ecNumber evidence="12">1.8.4.11</ecNumber>
        </recommendedName>
        <alternativeName>
            <fullName evidence="12">Peptide-methionine (S)-S-oxide reductase</fullName>
            <shortName evidence="12">Peptide Met(O) reductase</shortName>
        </alternativeName>
    </domain>
    <domain>
        <recommendedName>
            <fullName evidence="11">Peptide methionine sulfoxide reductase MsrB</fullName>
            <ecNumber evidence="11">1.8.4.12</ecNumber>
        </recommendedName>
        <alternativeName>
            <fullName evidence="11">Peptide-methionine (R)-S-oxide reductase</fullName>
        </alternativeName>
    </domain>
</protein>
<dbReference type="InterPro" id="IPR028427">
    <property type="entry name" value="Met_Sox_Rdtase_MsrB"/>
</dbReference>
<reference evidence="15" key="1">
    <citation type="submission" date="2021-03" db="EMBL/GenBank/DDBJ databases">
        <title>Antimicrobial resistance genes in bacteria isolated from Japanese honey, and their potential for conferring macrolide and lincosamide resistance in the American foulbrood pathogen Paenibacillus larvae.</title>
        <authorList>
            <person name="Okamoto M."/>
            <person name="Kumagai M."/>
            <person name="Kanamori H."/>
            <person name="Takamatsu D."/>
        </authorList>
    </citation>
    <scope>NUCLEOTIDE SEQUENCE</scope>
    <source>
        <strain evidence="15">J41TS4</strain>
    </source>
</reference>
<dbReference type="InterPro" id="IPR036509">
    <property type="entry name" value="Met_Sox_Rdtase_MsrA_sf"/>
</dbReference>
<dbReference type="AlphaFoldDB" id="A0A920CKP3"/>
<dbReference type="FunFam" id="2.170.150.20:FF:000003">
    <property type="entry name" value="Peptide methionine sulfoxide reductase MsrB"/>
    <property type="match status" value="1"/>
</dbReference>
<dbReference type="Pfam" id="PF01625">
    <property type="entry name" value="PMSR"/>
    <property type="match status" value="1"/>
</dbReference>
<comment type="similarity">
    <text evidence="3">In the C-terminal section; belongs to the MsrB Met sulfoxide reductase family.</text>
</comment>
<evidence type="ECO:0000256" key="12">
    <source>
        <dbReference type="HAMAP-Rule" id="MF_01401"/>
    </source>
</evidence>
<dbReference type="NCBIfam" id="TIGR00357">
    <property type="entry name" value="peptide-methionine (R)-S-oxide reductase MsrB"/>
    <property type="match status" value="1"/>
</dbReference>
<evidence type="ECO:0000256" key="9">
    <source>
        <dbReference type="ARBA" id="ARBA00048488"/>
    </source>
</evidence>
<comment type="catalytic activity">
    <reaction evidence="10 12">
        <text>[thioredoxin]-disulfide + L-methionine + H2O = L-methionine (S)-S-oxide + [thioredoxin]-dithiol</text>
        <dbReference type="Rhea" id="RHEA:19993"/>
        <dbReference type="Rhea" id="RHEA-COMP:10698"/>
        <dbReference type="Rhea" id="RHEA-COMP:10700"/>
        <dbReference type="ChEBI" id="CHEBI:15377"/>
        <dbReference type="ChEBI" id="CHEBI:29950"/>
        <dbReference type="ChEBI" id="CHEBI:50058"/>
        <dbReference type="ChEBI" id="CHEBI:57844"/>
        <dbReference type="ChEBI" id="CHEBI:58772"/>
        <dbReference type="EC" id="1.8.4.11"/>
    </reaction>
</comment>
<evidence type="ECO:0000256" key="7">
    <source>
        <dbReference type="ARBA" id="ARBA00024679"/>
    </source>
</evidence>
<evidence type="ECO:0000256" key="10">
    <source>
        <dbReference type="ARBA" id="ARBA00048782"/>
    </source>
</evidence>
<proteinExistence type="inferred from homology"/>
<dbReference type="InterPro" id="IPR002569">
    <property type="entry name" value="Met_Sox_Rdtase_MsrA_dom"/>
</dbReference>
<evidence type="ECO:0000313" key="15">
    <source>
        <dbReference type="EMBL" id="GIO40764.1"/>
    </source>
</evidence>
<organism evidence="15 16">
    <name type="scientific">Paenibacillus apis</name>
    <dbReference type="NCBI Taxonomy" id="1792174"/>
    <lineage>
        <taxon>Bacteria</taxon>
        <taxon>Bacillati</taxon>
        <taxon>Bacillota</taxon>
        <taxon>Bacilli</taxon>
        <taxon>Bacillales</taxon>
        <taxon>Paenibacillaceae</taxon>
        <taxon>Paenibacillus</taxon>
    </lineage>
</organism>